<dbReference type="SFLD" id="SFLDG00363">
    <property type="entry name" value="AMPS_(cytGST):_Alpha-__Mu-__Pi"/>
    <property type="match status" value="1"/>
</dbReference>
<dbReference type="FunFam" id="1.20.1050.10:FF:000003">
    <property type="entry name" value="Glutathione S-transferase 2"/>
    <property type="match status" value="1"/>
</dbReference>
<dbReference type="EMBL" id="GIKN01000240">
    <property type="protein sequence ID" value="NIE42513.1"/>
    <property type="molecule type" value="Transcribed_RNA"/>
</dbReference>
<dbReference type="VEuPathDB" id="VectorBase:LOC119173823"/>
<dbReference type="Gene3D" id="3.40.30.10">
    <property type="entry name" value="Glutaredoxin"/>
    <property type="match status" value="1"/>
</dbReference>
<dbReference type="SFLD" id="SFLDS00019">
    <property type="entry name" value="Glutathione_Transferase_(cytos"/>
    <property type="match status" value="1"/>
</dbReference>
<comment type="catalytic activity">
    <reaction evidence="5">
        <text>RX + glutathione = an S-substituted glutathione + a halide anion + H(+)</text>
        <dbReference type="Rhea" id="RHEA:16437"/>
        <dbReference type="ChEBI" id="CHEBI:15378"/>
        <dbReference type="ChEBI" id="CHEBI:16042"/>
        <dbReference type="ChEBI" id="CHEBI:17792"/>
        <dbReference type="ChEBI" id="CHEBI:57925"/>
        <dbReference type="ChEBI" id="CHEBI:90779"/>
        <dbReference type="EC" id="2.5.1.18"/>
    </reaction>
</comment>
<dbReference type="CDD" id="cd03209">
    <property type="entry name" value="GST_C_Mu"/>
    <property type="match status" value="1"/>
</dbReference>
<evidence type="ECO:0000256" key="2">
    <source>
        <dbReference type="ARBA" id="ARBA00005861"/>
    </source>
</evidence>
<proteinExistence type="inferred from homology"/>
<dbReference type="InterPro" id="IPR010987">
    <property type="entry name" value="Glutathione-S-Trfase_C-like"/>
</dbReference>
<dbReference type="InterPro" id="IPR036249">
    <property type="entry name" value="Thioredoxin-like_sf"/>
</dbReference>
<dbReference type="OrthoDB" id="414243at2759"/>
<dbReference type="Pfam" id="PF02798">
    <property type="entry name" value="GST_N"/>
    <property type="match status" value="1"/>
</dbReference>
<protein>
    <recommendedName>
        <fullName evidence="3">glutathione transferase</fullName>
        <ecNumber evidence="3">2.5.1.18</ecNumber>
    </recommendedName>
</protein>
<dbReference type="GO" id="GO:0004364">
    <property type="term" value="F:glutathione transferase activity"/>
    <property type="evidence" value="ECO:0007669"/>
    <property type="project" value="UniProtKB-EC"/>
</dbReference>
<feature type="domain" description="GST C-terminal" evidence="7">
    <location>
        <begin position="142"/>
        <end position="260"/>
    </location>
</feature>
<dbReference type="SFLD" id="SFLDG01205">
    <property type="entry name" value="AMPS.1"/>
    <property type="match status" value="1"/>
</dbReference>
<reference evidence="8" key="1">
    <citation type="submission" date="2020-03" db="EMBL/GenBank/DDBJ databases">
        <title>A transcriptome and proteome of the tick Rhipicephalus microplus shaped by the genetic composition of its hosts and developmental stage.</title>
        <authorList>
            <person name="Garcia G.R."/>
            <person name="Ribeiro J.M.C."/>
            <person name="Maruyama S.R."/>
            <person name="Gardinasse L.G."/>
            <person name="Nelson K."/>
            <person name="Ferreira B.R."/>
            <person name="Andrade T.G."/>
            <person name="Santos I.K.F.M."/>
        </authorList>
    </citation>
    <scope>NUCLEOTIDE SEQUENCE</scope>
    <source>
        <strain evidence="8">NSGR</strain>
        <tissue evidence="8">Salivary glands</tissue>
    </source>
</reference>
<name>A0A6G4ZWY7_RHIMP</name>
<evidence type="ECO:0000259" key="6">
    <source>
        <dbReference type="PROSITE" id="PS50404"/>
    </source>
</evidence>
<organism evidence="8">
    <name type="scientific">Rhipicephalus microplus</name>
    <name type="common">Cattle tick</name>
    <name type="synonym">Boophilus microplus</name>
    <dbReference type="NCBI Taxonomy" id="6941"/>
    <lineage>
        <taxon>Eukaryota</taxon>
        <taxon>Metazoa</taxon>
        <taxon>Ecdysozoa</taxon>
        <taxon>Arthropoda</taxon>
        <taxon>Chelicerata</taxon>
        <taxon>Arachnida</taxon>
        <taxon>Acari</taxon>
        <taxon>Parasitiformes</taxon>
        <taxon>Ixodida</taxon>
        <taxon>Ixodoidea</taxon>
        <taxon>Ixodidae</taxon>
        <taxon>Rhipicephalinae</taxon>
        <taxon>Rhipicephalus</taxon>
        <taxon>Boophilus</taxon>
    </lineage>
</organism>
<dbReference type="PROSITE" id="PS50404">
    <property type="entry name" value="GST_NTER"/>
    <property type="match status" value="1"/>
</dbReference>
<dbReference type="PROSITE" id="PS50405">
    <property type="entry name" value="GST_CTER"/>
    <property type="match status" value="1"/>
</dbReference>
<comment type="similarity">
    <text evidence="2">Belongs to the GST superfamily. Mu family.</text>
</comment>
<dbReference type="Gene3D" id="1.20.1050.10">
    <property type="match status" value="1"/>
</dbReference>
<dbReference type="InterPro" id="IPR004045">
    <property type="entry name" value="Glutathione_S-Trfase_N"/>
</dbReference>
<dbReference type="SUPFAM" id="SSF52833">
    <property type="entry name" value="Thioredoxin-like"/>
    <property type="match status" value="1"/>
</dbReference>
<dbReference type="InterPro" id="IPR004046">
    <property type="entry name" value="GST_C"/>
</dbReference>
<dbReference type="Pfam" id="PF14497">
    <property type="entry name" value="GST_C_3"/>
    <property type="match status" value="1"/>
</dbReference>
<keyword evidence="4 8" id="KW-0808">Transferase</keyword>
<feature type="domain" description="GST N-terminal" evidence="6">
    <location>
        <begin position="53"/>
        <end position="140"/>
    </location>
</feature>
<evidence type="ECO:0000256" key="5">
    <source>
        <dbReference type="ARBA" id="ARBA00047960"/>
    </source>
</evidence>
<evidence type="ECO:0000256" key="4">
    <source>
        <dbReference type="ARBA" id="ARBA00022679"/>
    </source>
</evidence>
<evidence type="ECO:0000313" key="8">
    <source>
        <dbReference type="EMBL" id="NIE42513.1"/>
    </source>
</evidence>
<dbReference type="AlphaFoldDB" id="A0A6G4ZWY7"/>
<dbReference type="PANTHER" id="PTHR11571">
    <property type="entry name" value="GLUTATHIONE S-TRANSFERASE"/>
    <property type="match status" value="1"/>
</dbReference>
<sequence length="270" mass="31162">MVTQCHGKRAAGTCLQPCHTYIMIAYTYLRFLFLGSRMQSAHIEPSINSGMAPTPVVGYTTARGLAQSIRNLLVYKGVHFEDKRYEFGPAPTYEKLGWAADSASLGFTFPNLPYYIDGDVRLTQSLAILRYLGKKHGLDARSDQEAAELWLMEQQANDLLWALVVTAMNPNATEARKSQEKRLADSLPRWQELLKKRRWALGNTLTYVDFLLYEALDWNRQFAPDAFANRPELLDYLRRFEQLPNLKEYFASDKYVKWPIMAPYMFWGHK</sequence>
<evidence type="ECO:0000256" key="3">
    <source>
        <dbReference type="ARBA" id="ARBA00012452"/>
    </source>
</evidence>
<accession>A0A6G4ZWY7</accession>
<evidence type="ECO:0000259" key="7">
    <source>
        <dbReference type="PROSITE" id="PS50405"/>
    </source>
</evidence>
<dbReference type="InterPro" id="IPR050213">
    <property type="entry name" value="GST_superfamily"/>
</dbReference>
<dbReference type="SUPFAM" id="SSF47616">
    <property type="entry name" value="GST C-terminal domain-like"/>
    <property type="match status" value="1"/>
</dbReference>
<dbReference type="GO" id="GO:0006749">
    <property type="term" value="P:glutathione metabolic process"/>
    <property type="evidence" value="ECO:0007669"/>
    <property type="project" value="TreeGrafter"/>
</dbReference>
<dbReference type="EC" id="2.5.1.18" evidence="3"/>
<dbReference type="PANTHER" id="PTHR11571:SF222">
    <property type="entry name" value="GLUTATHIONE TRANSFERASE"/>
    <property type="match status" value="1"/>
</dbReference>
<dbReference type="InterPro" id="IPR040079">
    <property type="entry name" value="Glutathione_S-Trfase"/>
</dbReference>
<evidence type="ECO:0000256" key="1">
    <source>
        <dbReference type="ARBA" id="ARBA00003701"/>
    </source>
</evidence>
<comment type="function">
    <text evidence="1">Conjugation of reduced glutathione to a wide number of exogenous and endogenous hydrophobic electrophiles.</text>
</comment>
<dbReference type="InterPro" id="IPR036282">
    <property type="entry name" value="Glutathione-S-Trfase_C_sf"/>
</dbReference>